<name>A0A9W8IQP4_9AGAR</name>
<accession>A0A9W8IQP4</accession>
<keyword evidence="1" id="KW-1133">Transmembrane helix</keyword>
<dbReference type="AlphaFoldDB" id="A0A9W8IQP4"/>
<evidence type="ECO:0000256" key="1">
    <source>
        <dbReference type="SAM" id="Phobius"/>
    </source>
</evidence>
<organism evidence="2 3">
    <name type="scientific">Candolleomyces eurysporus</name>
    <dbReference type="NCBI Taxonomy" id="2828524"/>
    <lineage>
        <taxon>Eukaryota</taxon>
        <taxon>Fungi</taxon>
        <taxon>Dikarya</taxon>
        <taxon>Basidiomycota</taxon>
        <taxon>Agaricomycotina</taxon>
        <taxon>Agaricomycetes</taxon>
        <taxon>Agaricomycetidae</taxon>
        <taxon>Agaricales</taxon>
        <taxon>Agaricineae</taxon>
        <taxon>Psathyrellaceae</taxon>
        <taxon>Candolleomyces</taxon>
    </lineage>
</organism>
<reference evidence="2" key="1">
    <citation type="submission" date="2022-06" db="EMBL/GenBank/DDBJ databases">
        <title>Genome Sequence of Candolleomyces eurysporus.</title>
        <authorList>
            <person name="Buettner E."/>
        </authorList>
    </citation>
    <scope>NUCLEOTIDE SEQUENCE</scope>
    <source>
        <strain evidence="2">VTCC 930004</strain>
    </source>
</reference>
<keyword evidence="1" id="KW-0472">Membrane</keyword>
<dbReference type="Proteomes" id="UP001140091">
    <property type="component" value="Unassembled WGS sequence"/>
</dbReference>
<feature type="transmembrane region" description="Helical" evidence="1">
    <location>
        <begin position="6"/>
        <end position="25"/>
    </location>
</feature>
<keyword evidence="1" id="KW-0812">Transmembrane</keyword>
<proteinExistence type="predicted"/>
<evidence type="ECO:0000313" key="2">
    <source>
        <dbReference type="EMBL" id="KAJ2921331.1"/>
    </source>
</evidence>
<dbReference type="OrthoDB" id="10396861at2759"/>
<evidence type="ECO:0000313" key="3">
    <source>
        <dbReference type="Proteomes" id="UP001140091"/>
    </source>
</evidence>
<sequence>MVRTALVSITVASTFIVAVVVHPIGSFSQEDRFDREFVGSIDGLDLASRADTGIDLVEGLAQRELFIFDLVMNGVNAIKNAIGRREFLDEDTDSLGLFERGVVEEFVRRYLRKSGE</sequence>
<gene>
    <name evidence="2" type="ORF">H1R20_g15763</name>
</gene>
<feature type="non-terminal residue" evidence="2">
    <location>
        <position position="1"/>
    </location>
</feature>
<comment type="caution">
    <text evidence="2">The sequence shown here is derived from an EMBL/GenBank/DDBJ whole genome shotgun (WGS) entry which is preliminary data.</text>
</comment>
<protein>
    <submittedName>
        <fullName evidence="2">Uncharacterized protein</fullName>
    </submittedName>
</protein>
<dbReference type="EMBL" id="JANBPK010001623">
    <property type="protein sequence ID" value="KAJ2921331.1"/>
    <property type="molecule type" value="Genomic_DNA"/>
</dbReference>
<keyword evidence="3" id="KW-1185">Reference proteome</keyword>